<proteinExistence type="predicted"/>
<evidence type="ECO:0000256" key="1">
    <source>
        <dbReference type="SAM" id="Phobius"/>
    </source>
</evidence>
<dbReference type="RefSeq" id="WP_014026694.1">
    <property type="nucleotide sequence ID" value="NC_015931.1"/>
</dbReference>
<dbReference type="STRING" id="694429.Pyrfu_1152"/>
<reference evidence="2 3" key="1">
    <citation type="journal article" date="2011" name="Stand. Genomic Sci.">
        <title>Complete genome sequence of the hyperthermophilic chemolithoautotroph Pyrolobus fumarii type strain (1A).</title>
        <authorList>
            <person name="Anderson I."/>
            <person name="Goker M."/>
            <person name="Nolan M."/>
            <person name="Lucas S."/>
            <person name="Hammon N."/>
            <person name="Deshpande S."/>
            <person name="Cheng J.F."/>
            <person name="Tapia R."/>
            <person name="Han C."/>
            <person name="Goodwin L."/>
            <person name="Pitluck S."/>
            <person name="Huntemann M."/>
            <person name="Liolios K."/>
            <person name="Ivanova N."/>
            <person name="Pagani I."/>
            <person name="Mavromatis K."/>
            <person name="Ovchinikova G."/>
            <person name="Pati A."/>
            <person name="Chen A."/>
            <person name="Palaniappan K."/>
            <person name="Land M."/>
            <person name="Hauser L."/>
            <person name="Brambilla E.M."/>
            <person name="Huber H."/>
            <person name="Yasawong M."/>
            <person name="Rohde M."/>
            <person name="Spring S."/>
            <person name="Abt B."/>
            <person name="Sikorski J."/>
            <person name="Wirth R."/>
            <person name="Detter J.C."/>
            <person name="Woyke T."/>
            <person name="Bristow J."/>
            <person name="Eisen J.A."/>
            <person name="Markowitz V."/>
            <person name="Hugenholtz P."/>
            <person name="Kyrpides N.C."/>
            <person name="Klenk H.P."/>
            <person name="Lapidus A."/>
        </authorList>
    </citation>
    <scope>NUCLEOTIDE SEQUENCE [LARGE SCALE GENOMIC DNA]</scope>
    <source>
        <strain evidence="3">DSM 11204 / 1A</strain>
    </source>
</reference>
<dbReference type="GeneID" id="80263367"/>
<dbReference type="EMBL" id="CP002838">
    <property type="protein sequence ID" value="AEM39017.1"/>
    <property type="molecule type" value="Genomic_DNA"/>
</dbReference>
<name>G0EFJ3_PYRF1</name>
<sequence length="44" mass="5077">MTWLYNLLQNPIALILAWLTPLAATIAVNLCTILIVTRRDKLRR</sequence>
<dbReference type="HOGENOM" id="CLU_3210887_0_0_2"/>
<protein>
    <submittedName>
        <fullName evidence="2">Cytochrome cbb3 oxidase maturation protein CcoI</fullName>
    </submittedName>
</protein>
<organism evidence="2 3">
    <name type="scientific">Pyrolobus fumarii (strain DSM 11204 / 1A)</name>
    <dbReference type="NCBI Taxonomy" id="694429"/>
    <lineage>
        <taxon>Archaea</taxon>
        <taxon>Thermoproteota</taxon>
        <taxon>Thermoprotei</taxon>
        <taxon>Desulfurococcales</taxon>
        <taxon>Pyrodictiaceae</taxon>
        <taxon>Pyrolobus</taxon>
    </lineage>
</organism>
<feature type="transmembrane region" description="Helical" evidence="1">
    <location>
        <begin position="12"/>
        <end position="36"/>
    </location>
</feature>
<evidence type="ECO:0000313" key="2">
    <source>
        <dbReference type="EMBL" id="AEM39017.1"/>
    </source>
</evidence>
<dbReference type="KEGG" id="pfm:Pyrfu_1152"/>
<evidence type="ECO:0000313" key="3">
    <source>
        <dbReference type="Proteomes" id="UP000001037"/>
    </source>
</evidence>
<keyword evidence="1" id="KW-0472">Membrane</keyword>
<keyword evidence="3" id="KW-1185">Reference proteome</keyword>
<dbReference type="Proteomes" id="UP000001037">
    <property type="component" value="Chromosome"/>
</dbReference>
<dbReference type="AlphaFoldDB" id="G0EFJ3"/>
<accession>G0EFJ3</accession>
<gene>
    <name evidence="2" type="ordered locus">Pyrfu_1152</name>
</gene>
<dbReference type="InParanoid" id="G0EFJ3"/>
<keyword evidence="1" id="KW-0812">Transmembrane</keyword>
<keyword evidence="1" id="KW-1133">Transmembrane helix</keyword>